<dbReference type="CDD" id="cd00229">
    <property type="entry name" value="SGNH_hydrolase"/>
    <property type="match status" value="1"/>
</dbReference>
<dbReference type="InterPro" id="IPR001087">
    <property type="entry name" value="GDSL"/>
</dbReference>
<protein>
    <recommendedName>
        <fullName evidence="2">SGNH hydrolase-type esterase domain-containing protein</fullName>
    </recommendedName>
</protein>
<dbReference type="GO" id="GO:0004622">
    <property type="term" value="F:phosphatidylcholine lysophospholipase activity"/>
    <property type="evidence" value="ECO:0007669"/>
    <property type="project" value="TreeGrafter"/>
</dbReference>
<dbReference type="Pfam" id="PF00657">
    <property type="entry name" value="Lipase_GDSL"/>
    <property type="match status" value="1"/>
</dbReference>
<dbReference type="InterPro" id="IPR036514">
    <property type="entry name" value="SGNH_hydro_sf"/>
</dbReference>
<evidence type="ECO:0000313" key="1">
    <source>
        <dbReference type="EMBL" id="CAE0434562.1"/>
    </source>
</evidence>
<organism evidence="1">
    <name type="scientific">Aplanochytrium stocchinoi</name>
    <dbReference type="NCBI Taxonomy" id="215587"/>
    <lineage>
        <taxon>Eukaryota</taxon>
        <taxon>Sar</taxon>
        <taxon>Stramenopiles</taxon>
        <taxon>Bigyra</taxon>
        <taxon>Labyrinthulomycetes</taxon>
        <taxon>Thraustochytrida</taxon>
        <taxon>Thraustochytriidae</taxon>
        <taxon>Aplanochytrium</taxon>
    </lineage>
</organism>
<dbReference type="EMBL" id="HBIN01006648">
    <property type="protein sequence ID" value="CAE0434562.1"/>
    <property type="molecule type" value="Transcribed_RNA"/>
</dbReference>
<dbReference type="InterPro" id="IPR051532">
    <property type="entry name" value="Ester_Hydrolysis_Enzymes"/>
</dbReference>
<dbReference type="AlphaFoldDB" id="A0A7S3LNL1"/>
<dbReference type="PANTHER" id="PTHR30383">
    <property type="entry name" value="THIOESTERASE 1/PROTEASE 1/LYSOPHOSPHOLIPASE L1"/>
    <property type="match status" value="1"/>
</dbReference>
<name>A0A7S3LNL1_9STRA</name>
<evidence type="ECO:0008006" key="2">
    <source>
        <dbReference type="Google" id="ProtNLM"/>
    </source>
</evidence>
<dbReference type="SUPFAM" id="SSF52266">
    <property type="entry name" value="SGNH hydrolase"/>
    <property type="match status" value="1"/>
</dbReference>
<gene>
    <name evidence="1" type="ORF">ASTO00021_LOCUS4858</name>
</gene>
<reference evidence="1" key="1">
    <citation type="submission" date="2021-01" db="EMBL/GenBank/DDBJ databases">
        <authorList>
            <person name="Corre E."/>
            <person name="Pelletier E."/>
            <person name="Niang G."/>
            <person name="Scheremetjew M."/>
            <person name="Finn R."/>
            <person name="Kale V."/>
            <person name="Holt S."/>
            <person name="Cochrane G."/>
            <person name="Meng A."/>
            <person name="Brown T."/>
            <person name="Cohen L."/>
        </authorList>
    </citation>
    <scope>NUCLEOTIDE SEQUENCE</scope>
    <source>
        <strain evidence="1">GSBS06</strain>
    </source>
</reference>
<dbReference type="Gene3D" id="3.40.50.1110">
    <property type="entry name" value="SGNH hydrolase"/>
    <property type="match status" value="1"/>
</dbReference>
<proteinExistence type="predicted"/>
<sequence length="271" mass="30674">MEKVLCFGDSHTVESWGARWVKTFEKQMNDKATKSGAKENYTCVRVCGDGFQTFNNLRDSEEALKMNKPKFVVIMVGTNDVLDFLWRESNSPMVKLHANQTKISKEYISNIDSFTKDYRELVKRAAESSAEKLVCVSLSPLGEDLNSHANETVRKYCDTILEIAEEQNKKTGNVVYAGFNENLKDHLLSMDPKRKLKPFQVESTAKIMMQMGGAKIQNKCCFQSYDAIARRNGRTILSNDNIHITETAARILVSTIMNSLYDDTVTQLNGL</sequence>
<accession>A0A7S3LNL1</accession>
<dbReference type="PANTHER" id="PTHR30383:SF5">
    <property type="entry name" value="SGNH HYDROLASE-TYPE ESTERASE DOMAIN-CONTAINING PROTEIN"/>
    <property type="match status" value="1"/>
</dbReference>